<evidence type="ECO:0000256" key="9">
    <source>
        <dbReference type="ARBA" id="ARBA00023239"/>
    </source>
</evidence>
<evidence type="ECO:0000256" key="15">
    <source>
        <dbReference type="ARBA" id="ARBA00048572"/>
    </source>
</evidence>
<dbReference type="InterPro" id="IPR050830">
    <property type="entry name" value="Fungal_FAS"/>
</dbReference>
<dbReference type="InterPro" id="IPR014043">
    <property type="entry name" value="Acyl_transferase_dom"/>
</dbReference>
<dbReference type="Gene3D" id="1.20.1050.120">
    <property type="match status" value="1"/>
</dbReference>
<sequence length="2115" mass="233741">MVLKGAAILPPLGTIRVPSSNTSEVWSKVTSMASSNASTEPPSPTSATAPYQNLTIRYQTLEHSILVPSFAYTAAIQLRDDFLRALSEGLTDELTDEISSKVDLFGRFIGFAVTKLEREPIESHEILRITLAIFQDTFERDILHDREVHAVTKDLDVSVETKDVIIAAYFRARRALGKTNPRAPSALFASAITEKASVYTIFGGQGNDENYFDDIRRVSQTYSPMVNEFIESAAVNLRALSVDERFSRFYGHGLDIESWLEDEANQPGTDYLVSAPVSFPLIGLLQLLNFKIVGHILGYTPPQIQSALAGTTGHSQGVIVSAITAVATTWDHFEKLSLDALRILLYIGAYSQESFAIAQLPPAVVADAEEHGEGLPTPMLSIHDYPVAKVQKCVNEVNLHLADDAHVEIALINGPNTVVVAGPPLSLHGLNVMLRSVKAPSGSQNRIPFSKRKPEFTNRFLPITAPFHSSYLLDVVSMVMESLDGMCITGDSLRVPLFSTKTGEDMRNRGSANIIPDLVAMVTEQQVVWEKATAFPGATHILDFGPGGVSGIGPLTNRMKEGTGVRTILAATGDGLNRDVGYKAEVFNWDAVDGLIFGDIWSEKYRPRLVRNSAGQVLVDTTFSRLLGLPPVMVAGMTPTTVSWEFVAATMNAGYHVELALGGYHNAGALESAIRNIVDNVPSGRGITCNIIYASPHSVKWQIPLLTQLRSSGLPIEGLTVGAGVPSLDVANGYIRDIGLKHISFKPGSPSAIRQVVEIALANPSFPIMLQWTGGRGGGHHSFEDFHQPIIQTYGLIRSCDNIILVAGSGFGGPEDTYEYLTGEWSLKYSKKLMPFDAVLLGSRVMASKEACTSAAVKKAIVATPGVADKHWEQTYTKGAGGILTVTSEMGEPIHKLATRGVRFWAELDKTIFSLDRSKRVEQLHKQRDSIIQRLNADYQKVWFGKNGAGEVVDLEEMTYAEVVDRLIELVYIPHERRWIDPSLEQLVFDFLLRVESRFFEQEVFKSIADLDDPVPAVRDFFAKDSKMREQLIGTQDAQYFLQLCKRRGQKPVPFIPVLDEDFEMYFKKDSLWQSEDLQAVVDQDVGRVCILHGPVAAQYSKVVDQPVSEILGSIHSGHIDRILARSYESADASIPVVDSINAYAGMSDADAEFAGISITPFGTGTGLLYALSSSNKGPVPSLDQWLGALGGTKAGWRQAFFNTKTIVQGKSISENPLRRLFQPSQNSFVGIDEKDNEPTITLFERRKHFDPVKVVEIRASENNVIDLEIIYHRKKDKSSINLVLKYWFKPDASYAPIHELVEERNSRVKDFYYRVWFTDKKPPNTTSVHDAFVEGHLEVTPDSIAEFAHCVGNASDASSKRRGKTLYAPLDFGVVVGWEALMKPLFSVELDVDLLKLVHLSNGFRILSDSAPIQAGDILETKSRIMAVTNQDSGKLVEVQGQVYRDGQAILELTSQFLYRGIYNDFESTFRKVDEPEMEIHLSSAKEVSILKSKPWFNLRDSRVDLLNQTLVFSLSSTYHYKDRETYRAITTIGNVRLKRSTPGSAPIATVAFCTSNCKGNPVTDYLERHGAPVELKMTFDNPVPLTEQNSSIIITMPDSNEAYAHVSWDFNPIHTSRSLSQYADLPGLITHGMYTSARVRGVVENWISPSTVGSFRSFNCAFTSMVLPGDEIEVSFQHVGMVAGRKIVTVQATKVETKETVLRGEAEIEPEETAYLFTGQGSQQKGMGMELYDSSEAARQVWDQADSYFHENYGFKITDIVKNDPKELTVHFRGPRGKHIRDTYMKMEREHTKPNGTVELLPMFPTIDEDTESYTYKSPTGLLSATQFTQPALTLMELAIFADLKSRGVVSDRSAYAGHSLGEYSALGAVAGIFTVESLVKVVFYRGLMMQYAVERDAAGRSSFAMCAVNPSRVSAAFDEDAFEMVVRTIVKETGWLLEIANFNVSGLQYVCPGDLRALQCLTEVLDTIKAKNIAPSAATISPLVADRIAAIKERSKDKLITLTSGKATIPLKGIDIPFHSSQLLPGVPAFRRCLLQLIDSRTLDVPRLVGKYVPNLTARPFEISKEYFEHVLSMTGSAAIREILKNWEVFMRGTEAEGLQKIESILRSAKVS</sequence>
<keyword evidence="9" id="KW-0456">Lyase</keyword>
<dbReference type="InterPro" id="IPR032088">
    <property type="entry name" value="SAT"/>
</dbReference>
<evidence type="ECO:0000256" key="6">
    <source>
        <dbReference type="ARBA" id="ARBA00022857"/>
    </source>
</evidence>
<evidence type="ECO:0000256" key="10">
    <source>
        <dbReference type="ARBA" id="ARBA00023268"/>
    </source>
</evidence>
<evidence type="ECO:0000256" key="5">
    <source>
        <dbReference type="ARBA" id="ARBA00022801"/>
    </source>
</evidence>
<dbReference type="InterPro" id="IPR002539">
    <property type="entry name" value="MaoC-like_dom"/>
</dbReference>
<keyword evidence="8 17" id="KW-0520">NAD</keyword>
<comment type="catalytic activity">
    <reaction evidence="1">
        <text>a (3R)-hydroxyacyl-[ACP] = a (2E)-enoyl-[ACP] + H2O</text>
        <dbReference type="Rhea" id="RHEA:13097"/>
        <dbReference type="Rhea" id="RHEA-COMP:9925"/>
        <dbReference type="Rhea" id="RHEA-COMP:9945"/>
        <dbReference type="ChEBI" id="CHEBI:15377"/>
        <dbReference type="ChEBI" id="CHEBI:78784"/>
        <dbReference type="ChEBI" id="CHEBI:78827"/>
        <dbReference type="EC" id="4.2.1.59"/>
    </reaction>
</comment>
<dbReference type="Gene3D" id="6.10.60.10">
    <property type="match status" value="1"/>
</dbReference>
<evidence type="ECO:0000256" key="8">
    <source>
        <dbReference type="ARBA" id="ARBA00023027"/>
    </source>
</evidence>
<dbReference type="GO" id="GO:0004313">
    <property type="term" value="F:[acyl-carrier-protein] S-acetyltransferase activity"/>
    <property type="evidence" value="ECO:0007669"/>
    <property type="project" value="UniProtKB-EC"/>
</dbReference>
<dbReference type="PANTHER" id="PTHR10982">
    <property type="entry name" value="MALONYL COA-ACYL CARRIER PROTEIN TRANSACYLASE"/>
    <property type="match status" value="1"/>
</dbReference>
<dbReference type="CDD" id="cd03447">
    <property type="entry name" value="FAS_MaoC"/>
    <property type="match status" value="1"/>
</dbReference>
<comment type="similarity">
    <text evidence="3 17">Belongs to the fungal fatty acid synthetase subunit beta family.</text>
</comment>
<dbReference type="PANTHER" id="PTHR10982:SF21">
    <property type="entry name" value="FATTY ACID SYNTHASE SUBUNIT BETA"/>
    <property type="match status" value="1"/>
</dbReference>
<keyword evidence="7 17" id="KW-0560">Oxidoreductase</keyword>
<comment type="catalytic activity">
    <reaction evidence="12">
        <text>acetyl-CoA + n malonyl-CoA + 2n NADPH + 4n H(+) = a long-chain-acyl-CoA + n CoA + n CO2 + 2n NADP(+).</text>
        <dbReference type="EC" id="2.3.1.86"/>
    </reaction>
</comment>
<dbReference type="Pfam" id="PF17828">
    <property type="entry name" value="FAS_N"/>
    <property type="match status" value="1"/>
</dbReference>
<dbReference type="GO" id="GO:0016297">
    <property type="term" value="F:fatty acyl-[ACP] hydrolase activity"/>
    <property type="evidence" value="ECO:0007669"/>
    <property type="project" value="UniProtKB-EC"/>
</dbReference>
<name>A0A2B7YFK3_POLH7</name>
<feature type="active site" description="For acetyltransferase activity" evidence="18">
    <location>
        <position position="315"/>
    </location>
</feature>
<dbReference type="InterPro" id="IPR040883">
    <property type="entry name" value="FAS_meander"/>
</dbReference>
<comment type="caution">
    <text evidence="20">The sequence shown here is derived from an EMBL/GenBank/DDBJ whole genome shotgun (WGS) entry which is preliminary data.</text>
</comment>
<dbReference type="Pfam" id="PF16073">
    <property type="entry name" value="SAT"/>
    <property type="match status" value="1"/>
</dbReference>
<keyword evidence="10" id="KW-0511">Multifunctional enzyme</keyword>
<evidence type="ECO:0000256" key="1">
    <source>
        <dbReference type="ARBA" id="ARBA00001055"/>
    </source>
</evidence>
<dbReference type="GO" id="GO:0006633">
    <property type="term" value="P:fatty acid biosynthetic process"/>
    <property type="evidence" value="ECO:0007669"/>
    <property type="project" value="InterPro"/>
</dbReference>
<comment type="catalytic activity">
    <reaction evidence="15">
        <text>a 2,3-saturated acyl-[ACP] + NAD(+) = a (2E)-enoyl-[ACP] + NADH + H(+)</text>
        <dbReference type="Rhea" id="RHEA:10240"/>
        <dbReference type="Rhea" id="RHEA-COMP:9925"/>
        <dbReference type="Rhea" id="RHEA-COMP:9926"/>
        <dbReference type="ChEBI" id="CHEBI:15378"/>
        <dbReference type="ChEBI" id="CHEBI:57540"/>
        <dbReference type="ChEBI" id="CHEBI:57945"/>
        <dbReference type="ChEBI" id="CHEBI:78784"/>
        <dbReference type="ChEBI" id="CHEBI:78785"/>
        <dbReference type="EC" id="1.3.1.9"/>
    </reaction>
</comment>
<keyword evidence="21" id="KW-1185">Reference proteome</keyword>
<dbReference type="Pfam" id="PF01575">
    <property type="entry name" value="MaoC_dehydratas"/>
    <property type="match status" value="1"/>
</dbReference>
<dbReference type="Gene3D" id="6.10.140.1400">
    <property type="match status" value="1"/>
</dbReference>
<dbReference type="SUPFAM" id="SSF52151">
    <property type="entry name" value="FabD/lysophospholipase-like"/>
    <property type="match status" value="2"/>
</dbReference>
<dbReference type="SUPFAM" id="SSF51395">
    <property type="entry name" value="FMN-linked oxidoreductases"/>
    <property type="match status" value="1"/>
</dbReference>
<dbReference type="FunFam" id="3.20.20.70:FF:000078">
    <property type="entry name" value="Fatty acid synthase beta subunit dehydratase"/>
    <property type="match status" value="1"/>
</dbReference>
<dbReference type="InterPro" id="IPR016035">
    <property type="entry name" value="Acyl_Trfase/lysoPLipase"/>
</dbReference>
<comment type="catalytic activity">
    <reaction evidence="14">
        <text>(9Z)-octadecenoyl-[ACP] + H2O = (9Z)-octadecenoate + holo-[ACP] + H(+)</text>
        <dbReference type="Rhea" id="RHEA:15057"/>
        <dbReference type="Rhea" id="RHEA-COMP:9685"/>
        <dbReference type="Rhea" id="RHEA-COMP:9924"/>
        <dbReference type="ChEBI" id="CHEBI:15377"/>
        <dbReference type="ChEBI" id="CHEBI:15378"/>
        <dbReference type="ChEBI" id="CHEBI:30823"/>
        <dbReference type="ChEBI" id="CHEBI:64479"/>
        <dbReference type="ChEBI" id="CHEBI:78783"/>
        <dbReference type="EC" id="3.1.2.14"/>
    </reaction>
</comment>
<dbReference type="Pfam" id="PF08354">
    <property type="entry name" value="Fas1-AflB-like_hel"/>
    <property type="match status" value="1"/>
</dbReference>
<dbReference type="GO" id="GO:0004321">
    <property type="term" value="F:fatty-acyl-CoA synthase activity"/>
    <property type="evidence" value="ECO:0007669"/>
    <property type="project" value="UniProtKB-EC"/>
</dbReference>
<dbReference type="OrthoDB" id="5417908at2759"/>
<evidence type="ECO:0000259" key="19">
    <source>
        <dbReference type="SMART" id="SM00827"/>
    </source>
</evidence>
<dbReference type="Gene3D" id="3.30.1120.100">
    <property type="match status" value="1"/>
</dbReference>
<dbReference type="SMART" id="SM00827">
    <property type="entry name" value="PKS_AT"/>
    <property type="match status" value="1"/>
</dbReference>
<dbReference type="Gene3D" id="2.40.128.700">
    <property type="match status" value="1"/>
</dbReference>
<keyword evidence="6 17" id="KW-0521">NADP</keyword>
<dbReference type="Proteomes" id="UP000224634">
    <property type="component" value="Unassembled WGS sequence"/>
</dbReference>
<dbReference type="Gene3D" id="3.20.20.70">
    <property type="entry name" value="Aldolase class I"/>
    <property type="match status" value="1"/>
</dbReference>
<comment type="catalytic activity">
    <reaction evidence="16">
        <text>holo-[ACP] + acetyl-CoA = acetyl-[ACP] + CoA</text>
        <dbReference type="Rhea" id="RHEA:41788"/>
        <dbReference type="Rhea" id="RHEA-COMP:9621"/>
        <dbReference type="Rhea" id="RHEA-COMP:9685"/>
        <dbReference type="ChEBI" id="CHEBI:57287"/>
        <dbReference type="ChEBI" id="CHEBI:57288"/>
        <dbReference type="ChEBI" id="CHEBI:64479"/>
        <dbReference type="ChEBI" id="CHEBI:78446"/>
        <dbReference type="EC" id="2.3.1.38"/>
    </reaction>
</comment>
<protein>
    <recommendedName>
        <fullName evidence="19">Malonyl-CoA:ACP transacylase (MAT) domain-containing protein</fullName>
    </recommendedName>
</protein>
<dbReference type="Gene3D" id="3.10.129.10">
    <property type="entry name" value="Hotdog Thioesterase"/>
    <property type="match status" value="1"/>
</dbReference>
<evidence type="ECO:0000256" key="14">
    <source>
        <dbReference type="ARBA" id="ARBA00048536"/>
    </source>
</evidence>
<dbReference type="GO" id="GO:0004312">
    <property type="term" value="F:fatty acid synthase activity"/>
    <property type="evidence" value="ECO:0007669"/>
    <property type="project" value="InterPro"/>
</dbReference>
<comment type="pathway">
    <text evidence="2">Secondary metabolite biosynthesis.</text>
</comment>
<dbReference type="FunFam" id="1.20.930.70:FF:000001">
    <property type="entry name" value="Fatty acid synthase beta subunit dehydratase"/>
    <property type="match status" value="1"/>
</dbReference>
<organism evidence="20 21">
    <name type="scientific">Polytolypa hystricis (strain UAMH7299)</name>
    <dbReference type="NCBI Taxonomy" id="1447883"/>
    <lineage>
        <taxon>Eukaryota</taxon>
        <taxon>Fungi</taxon>
        <taxon>Dikarya</taxon>
        <taxon>Ascomycota</taxon>
        <taxon>Pezizomycotina</taxon>
        <taxon>Eurotiomycetes</taxon>
        <taxon>Eurotiomycetidae</taxon>
        <taxon>Onygenales</taxon>
        <taxon>Onygenales incertae sedis</taxon>
        <taxon>Polytolypa</taxon>
    </lineage>
</organism>
<comment type="subunit">
    <text evidence="11">[Alpha(6)beta(6)] hexamers of two multifunctional subunits (alpha and beta).</text>
</comment>
<evidence type="ECO:0000256" key="11">
    <source>
        <dbReference type="ARBA" id="ARBA00033756"/>
    </source>
</evidence>
<dbReference type="STRING" id="1447883.A0A2B7YFK3"/>
<dbReference type="GO" id="GO:0004314">
    <property type="term" value="F:[acyl-carrier-protein] S-malonyltransferase activity"/>
    <property type="evidence" value="ECO:0007669"/>
    <property type="project" value="UniProtKB-EC"/>
</dbReference>
<dbReference type="PIRSF" id="PIRSF005562">
    <property type="entry name" value="FAS_yeast_beta"/>
    <property type="match status" value="1"/>
</dbReference>
<dbReference type="InterPro" id="IPR029069">
    <property type="entry name" value="HotDog_dom_sf"/>
</dbReference>
<gene>
    <name evidence="20" type="ORF">AJ80_03705</name>
</gene>
<dbReference type="InterPro" id="IPR039569">
    <property type="entry name" value="FAS1-like_DH_region"/>
</dbReference>
<evidence type="ECO:0000256" key="12">
    <source>
        <dbReference type="ARBA" id="ARBA00048237"/>
    </source>
</evidence>
<accession>A0A2B7YFK3</accession>
<evidence type="ECO:0000256" key="2">
    <source>
        <dbReference type="ARBA" id="ARBA00005179"/>
    </source>
</evidence>
<dbReference type="PRINTS" id="PR01483">
    <property type="entry name" value="FASYNTHASE"/>
</dbReference>
<comment type="catalytic activity">
    <reaction evidence="13">
        <text>holo-[ACP] + malonyl-CoA = malonyl-[ACP] + CoA</text>
        <dbReference type="Rhea" id="RHEA:41792"/>
        <dbReference type="Rhea" id="RHEA-COMP:9623"/>
        <dbReference type="Rhea" id="RHEA-COMP:9685"/>
        <dbReference type="ChEBI" id="CHEBI:57287"/>
        <dbReference type="ChEBI" id="CHEBI:57384"/>
        <dbReference type="ChEBI" id="CHEBI:64479"/>
        <dbReference type="ChEBI" id="CHEBI:78449"/>
        <dbReference type="EC" id="2.3.1.39"/>
    </reaction>
</comment>
<dbReference type="EMBL" id="PDNA01000043">
    <property type="protein sequence ID" value="PGH20055.1"/>
    <property type="molecule type" value="Genomic_DNA"/>
</dbReference>
<dbReference type="InterPro" id="IPR016452">
    <property type="entry name" value="Fas1/AflB-like"/>
</dbReference>
<dbReference type="Pfam" id="PF17951">
    <property type="entry name" value="FAS_meander"/>
    <property type="match status" value="1"/>
</dbReference>
<proteinExistence type="inferred from homology"/>
<keyword evidence="5 17" id="KW-0378">Hydrolase</keyword>
<evidence type="ECO:0000256" key="18">
    <source>
        <dbReference type="PIRSR" id="PIRSR005562-1"/>
    </source>
</evidence>
<feature type="domain" description="Malonyl-CoA:ACP transacylase (MAT)" evidence="19">
    <location>
        <begin position="1718"/>
        <end position="2097"/>
    </location>
</feature>
<dbReference type="Gene3D" id="1.20.930.70">
    <property type="match status" value="1"/>
</dbReference>
<dbReference type="InterPro" id="IPR013565">
    <property type="entry name" value="Fas1/AflB-like_central"/>
</dbReference>
<evidence type="ECO:0000256" key="7">
    <source>
        <dbReference type="ARBA" id="ARBA00023002"/>
    </source>
</evidence>
<keyword evidence="4 17" id="KW-0808">Transferase</keyword>
<evidence type="ECO:0000313" key="21">
    <source>
        <dbReference type="Proteomes" id="UP000224634"/>
    </source>
</evidence>
<evidence type="ECO:0000256" key="16">
    <source>
        <dbReference type="ARBA" id="ARBA00048835"/>
    </source>
</evidence>
<dbReference type="Pfam" id="PF22235">
    <property type="entry name" value="FAS1_thioest_ins"/>
    <property type="match status" value="1"/>
</dbReference>
<dbReference type="Pfam" id="PF13452">
    <property type="entry name" value="FAS1_DH_region"/>
    <property type="match status" value="1"/>
</dbReference>
<dbReference type="SUPFAM" id="SSF54637">
    <property type="entry name" value="Thioesterase/thiol ester dehydrase-isomerase"/>
    <property type="match status" value="2"/>
</dbReference>
<feature type="active site" description="For malonyltransferase activity" evidence="18">
    <location>
        <position position="1862"/>
    </location>
</feature>
<dbReference type="InterPro" id="IPR003965">
    <property type="entry name" value="Fatty_acid_synthase"/>
</dbReference>
<dbReference type="Gene3D" id="3.40.366.10">
    <property type="entry name" value="Malonyl-Coenzyme A Acyl Carrier Protein, domain 2"/>
    <property type="match status" value="3"/>
</dbReference>
<dbReference type="Pfam" id="PF00698">
    <property type="entry name" value="Acyl_transf_1"/>
    <property type="match status" value="1"/>
</dbReference>
<dbReference type="InterPro" id="IPR041099">
    <property type="entry name" value="FAS1_N"/>
</dbReference>
<evidence type="ECO:0000313" key="20">
    <source>
        <dbReference type="EMBL" id="PGH20055.1"/>
    </source>
</evidence>
<dbReference type="GO" id="GO:0019171">
    <property type="term" value="F:(3R)-hydroxyacyl-[acyl-carrier-protein] dehydratase activity"/>
    <property type="evidence" value="ECO:0007669"/>
    <property type="project" value="UniProtKB-EC"/>
</dbReference>
<dbReference type="InterPro" id="IPR001227">
    <property type="entry name" value="Ac_transferase_dom_sf"/>
</dbReference>
<evidence type="ECO:0000256" key="17">
    <source>
        <dbReference type="PIRNR" id="PIRNR005562"/>
    </source>
</evidence>
<reference evidence="20 21" key="1">
    <citation type="submission" date="2017-10" db="EMBL/GenBank/DDBJ databases">
        <title>Comparative genomics in systemic dimorphic fungi from Ajellomycetaceae.</title>
        <authorList>
            <person name="Munoz J.F."/>
            <person name="Mcewen J.G."/>
            <person name="Clay O.K."/>
            <person name="Cuomo C.A."/>
        </authorList>
    </citation>
    <scope>NUCLEOTIDE SEQUENCE [LARGE SCALE GENOMIC DNA]</scope>
    <source>
        <strain evidence="20 21">UAMH7299</strain>
    </source>
</reference>
<dbReference type="GO" id="GO:0005835">
    <property type="term" value="C:fatty acid synthase complex"/>
    <property type="evidence" value="ECO:0007669"/>
    <property type="project" value="UniProtKB-UniRule"/>
</dbReference>
<dbReference type="GO" id="GO:0004318">
    <property type="term" value="F:enoyl-[acyl-carrier-protein] reductase (NADH) activity"/>
    <property type="evidence" value="ECO:0007669"/>
    <property type="project" value="UniProtKB-UniRule"/>
</dbReference>
<evidence type="ECO:0000256" key="3">
    <source>
        <dbReference type="ARBA" id="ARBA00010009"/>
    </source>
</evidence>
<dbReference type="InterPro" id="IPR013785">
    <property type="entry name" value="Aldolase_TIM"/>
</dbReference>
<evidence type="ECO:0000256" key="4">
    <source>
        <dbReference type="ARBA" id="ARBA00022679"/>
    </source>
</evidence>
<evidence type="ECO:0000256" key="13">
    <source>
        <dbReference type="ARBA" id="ARBA00048462"/>
    </source>
</evidence>